<keyword evidence="3" id="KW-1185">Reference proteome</keyword>
<dbReference type="Proteomes" id="UP001217089">
    <property type="component" value="Unassembled WGS sequence"/>
</dbReference>
<feature type="domain" description="PiggyBac transposable element-derived protein 4 C-terminal zinc-finger" evidence="1">
    <location>
        <begin position="522"/>
        <end position="581"/>
    </location>
</feature>
<organism evidence="2 3">
    <name type="scientific">Tegillarca granosa</name>
    <name type="common">Malaysian cockle</name>
    <name type="synonym">Anadara granosa</name>
    <dbReference type="NCBI Taxonomy" id="220873"/>
    <lineage>
        <taxon>Eukaryota</taxon>
        <taxon>Metazoa</taxon>
        <taxon>Spiralia</taxon>
        <taxon>Lophotrochozoa</taxon>
        <taxon>Mollusca</taxon>
        <taxon>Bivalvia</taxon>
        <taxon>Autobranchia</taxon>
        <taxon>Pteriomorphia</taxon>
        <taxon>Arcoida</taxon>
        <taxon>Arcoidea</taxon>
        <taxon>Arcidae</taxon>
        <taxon>Tegillarca</taxon>
    </lineage>
</organism>
<sequence length="849" mass="97759">MGYQKWVGKIISLALKQSGMAKQTRIPTPKPSLLLKHSLDNPALFQLIPFPKLFVKHIETLYGNTHTSQFSGTSHDFASYLSQHSLVYICDDGKEKRKLCTFCKLNKLKTGLGSYIVTRHKCDHCGAPLCKGRGHGKPCFYLYHIAMYYNIDFLQVFEMYQSFIGSSQNTANYKLQYYVHNKFENSCKQLSGNRTHSPGTSRSMYIKNTYTPGFIQGWSGSQPSKSYSNITTSSSGFASIIEDQSAVFDQADMNEDVNIMVNKLISESNSSIYNEHESFESFINSHRLISHDGKKQKNCAFCLYNKTRTRSGYCVLTRHKCEQCNVSLCKGEGTYKVKTLTINDLIAVFSFVSEGFYPLAAHYNRSDSYYLEQSNSGTLSQKTNSEVPNVANMISNASLQKSYNEKFCMKSMGTQKTEYEYSTCEYADVWLDPAFRTYVGTHKLVFNEGKKQANCYFCNYHKIKTKSGYFVLTRHHCEICNVPLCRGKERIQKSQDQATQQHRNQLEHLWPEYVYQVPHMKMHRITLSEDKKLRNCAFCQLQDVKNKSGGCVRTRNVCEACNVPLCRGQLTDRNCFQLYHDFIYKVQQRLGDVKQNVHDNSGSNDTVISTNGALIPFVSKRFNFLSTRNKSGGLVRTRHKCELVIESIYLAYSWDYSMNKATSYTCNLIPYQMEAKEVFYNNELVNKAIGVYGTPEFFQGFNPDNSMIPADSNQEFWEKHVLVPVEDKKKKICRFCLISKQKSVAGYHIYSRVKCKECDVALCRPERDCFLNYHRMLLDPLIKSQYQGLWEDYKLSPLPAFKYPVHITGEDPEGRQHRPIKTEGYKKKLCTMCVLNKVRTQNERYPLDP</sequence>
<name>A0ABQ9E1L2_TEGGR</name>
<reference evidence="2 3" key="1">
    <citation type="submission" date="2022-12" db="EMBL/GenBank/DDBJ databases">
        <title>Chromosome-level genome of Tegillarca granosa.</title>
        <authorList>
            <person name="Kim J."/>
        </authorList>
    </citation>
    <scope>NUCLEOTIDE SEQUENCE [LARGE SCALE GENOMIC DNA]</scope>
    <source>
        <strain evidence="2">Teg-2019</strain>
        <tissue evidence="2">Adductor muscle</tissue>
    </source>
</reference>
<dbReference type="InterPro" id="IPR032718">
    <property type="entry name" value="PGBD4_Znf_C"/>
</dbReference>
<accession>A0ABQ9E1L2</accession>
<evidence type="ECO:0000313" key="3">
    <source>
        <dbReference type="Proteomes" id="UP001217089"/>
    </source>
</evidence>
<feature type="domain" description="PiggyBac transposable element-derived protein 4 C-terminal zinc-finger" evidence="1">
    <location>
        <begin position="719"/>
        <end position="774"/>
    </location>
</feature>
<proteinExistence type="predicted"/>
<evidence type="ECO:0000259" key="1">
    <source>
        <dbReference type="Pfam" id="PF13842"/>
    </source>
</evidence>
<comment type="caution">
    <text evidence="2">The sequence shown here is derived from an EMBL/GenBank/DDBJ whole genome shotgun (WGS) entry which is preliminary data.</text>
</comment>
<protein>
    <recommendedName>
        <fullName evidence="1">PiggyBac transposable element-derived protein 4 C-terminal zinc-finger domain-containing protein</fullName>
    </recommendedName>
</protein>
<evidence type="ECO:0000313" key="2">
    <source>
        <dbReference type="EMBL" id="KAJ8299328.1"/>
    </source>
</evidence>
<gene>
    <name evidence="2" type="ORF">KUTeg_023388</name>
</gene>
<dbReference type="Pfam" id="PF13842">
    <property type="entry name" value="zf-Tnp_2"/>
    <property type="match status" value="2"/>
</dbReference>
<dbReference type="EMBL" id="JARBDR010000921">
    <property type="protein sequence ID" value="KAJ8299328.1"/>
    <property type="molecule type" value="Genomic_DNA"/>
</dbReference>